<dbReference type="Pfam" id="PF06152">
    <property type="entry name" value="Phage_min_cap2"/>
    <property type="match status" value="1"/>
</dbReference>
<reference evidence="1" key="1">
    <citation type="journal article" date="2021" name="Proc. Natl. Acad. Sci. U.S.A.">
        <title>A Catalog of Tens of Thousands of Viruses from Human Metagenomes Reveals Hidden Associations with Chronic Diseases.</title>
        <authorList>
            <person name="Tisza M.J."/>
            <person name="Buck C.B."/>
        </authorList>
    </citation>
    <scope>NUCLEOTIDE SEQUENCE</scope>
    <source>
        <strain evidence="1">CtrfD19</strain>
    </source>
</reference>
<accession>A0A8S5M1Y5</accession>
<proteinExistence type="predicted"/>
<dbReference type="GO" id="GO:0005198">
    <property type="term" value="F:structural molecule activity"/>
    <property type="evidence" value="ECO:0007669"/>
    <property type="project" value="InterPro"/>
</dbReference>
<evidence type="ECO:0000313" key="1">
    <source>
        <dbReference type="EMBL" id="DAD76190.1"/>
    </source>
</evidence>
<dbReference type="InterPro" id="IPR009319">
    <property type="entry name" value="Phage_A118_VSP1"/>
</dbReference>
<protein>
    <submittedName>
        <fullName evidence="1">Minor capsid protein</fullName>
    </submittedName>
</protein>
<name>A0A8S5M1Y5_9CAUD</name>
<organism evidence="1">
    <name type="scientific">Siphoviridae sp. ctrfD19</name>
    <dbReference type="NCBI Taxonomy" id="2826478"/>
    <lineage>
        <taxon>Viruses</taxon>
        <taxon>Duplodnaviria</taxon>
        <taxon>Heunggongvirae</taxon>
        <taxon>Uroviricota</taxon>
        <taxon>Caudoviricetes</taxon>
    </lineage>
</organism>
<dbReference type="EMBL" id="BK014797">
    <property type="protein sequence ID" value="DAD76190.1"/>
    <property type="molecule type" value="Genomic_DNA"/>
</dbReference>
<sequence length="515" mass="59513">MQKLNTVYDIGAVFEAIENELISSMIRNMRRHKLEEIDEDKQWAMWQALQLKSLEKYKKDNQKKHGKQFKDINAQIKTLITMSRSEGEMAQEIAILEAIRNGFPAKRIAKGAAAEFFKLNDRKLEALIKATMDDMEQAEIAVLRMANDQYRKVIYNAQVYANTGAGTYEKAVDMATEDFVKAGLNCVQYANGARHTLADYADMAIRTASKRAYLQGEGQKRQEWGISTVIMNKRGNPCPKCLPFVGKVLIDDVWSNGPKDGKSPVTGIKYPLMSSAIAAGLYHPRCKDSHTTYFEGISTPQEKSRYTKAELNELVRKQEQENRQQYARRQEKKFGRLAEFSLDPENKKKYEQKQKEWKSVANDADSAIMISGARITDIFSEEAENFAEMYYKEVRSFSTDAKKIAENLGKEESDIVKIKAYLFEDESLFDPDLKTYRRFDPDCAIAQSWQRLMTGKDIKQHDRTLIEHELLEMKIKRENPDMEHWKAHELATEKFDYPKEALEYYGNLEKHKKDK</sequence>